<evidence type="ECO:0000256" key="6">
    <source>
        <dbReference type="PROSITE-ProRule" id="PRU00277"/>
    </source>
</evidence>
<dbReference type="Gene3D" id="3.10.50.40">
    <property type="match status" value="2"/>
</dbReference>
<evidence type="ECO:0000313" key="11">
    <source>
        <dbReference type="Proteomes" id="UP001352223"/>
    </source>
</evidence>
<gene>
    <name evidence="10" type="ORF">OKJ48_27495</name>
</gene>
<evidence type="ECO:0000256" key="5">
    <source>
        <dbReference type="ARBA" id="ARBA00023235"/>
    </source>
</evidence>
<feature type="compositionally biased region" description="Basic and acidic residues" evidence="7">
    <location>
        <begin position="24"/>
        <end position="35"/>
    </location>
</feature>
<comment type="caution">
    <text evidence="10">The sequence shown here is derived from an EMBL/GenBank/DDBJ whole genome shotgun (WGS) entry which is preliminary data.</text>
</comment>
<keyword evidence="11" id="KW-1185">Reference proteome</keyword>
<evidence type="ECO:0000259" key="9">
    <source>
        <dbReference type="PROSITE" id="PS50059"/>
    </source>
</evidence>
<dbReference type="InterPro" id="IPR001179">
    <property type="entry name" value="PPIase_FKBP_dom"/>
</dbReference>
<feature type="signal peptide" evidence="8">
    <location>
        <begin position="1"/>
        <end position="20"/>
    </location>
</feature>
<keyword evidence="8" id="KW-0732">Signal</keyword>
<dbReference type="InterPro" id="IPR046357">
    <property type="entry name" value="PPIase_dom_sf"/>
</dbReference>
<reference evidence="10 11" key="1">
    <citation type="submission" date="2022-10" db="EMBL/GenBank/DDBJ databases">
        <authorList>
            <person name="Xie J."/>
            <person name="Shen N."/>
        </authorList>
    </citation>
    <scope>NUCLEOTIDE SEQUENCE [LARGE SCALE GENOMIC DNA]</scope>
    <source>
        <strain evidence="10 11">DSM 41681</strain>
    </source>
</reference>
<feature type="domain" description="PPIase FKBP-type" evidence="9">
    <location>
        <begin position="243"/>
        <end position="338"/>
    </location>
</feature>
<organism evidence="10 11">
    <name type="scientific">Streptomyces kunmingensis</name>
    <dbReference type="NCBI Taxonomy" id="68225"/>
    <lineage>
        <taxon>Bacteria</taxon>
        <taxon>Bacillati</taxon>
        <taxon>Actinomycetota</taxon>
        <taxon>Actinomycetes</taxon>
        <taxon>Kitasatosporales</taxon>
        <taxon>Streptomycetaceae</taxon>
        <taxon>Streptomyces</taxon>
    </lineage>
</organism>
<dbReference type="Pfam" id="PF00254">
    <property type="entry name" value="FKBP_C"/>
    <property type="match status" value="2"/>
</dbReference>
<evidence type="ECO:0000256" key="3">
    <source>
        <dbReference type="ARBA" id="ARBA00013194"/>
    </source>
</evidence>
<protein>
    <recommendedName>
        <fullName evidence="3 6">peptidylprolyl isomerase</fullName>
        <ecNumber evidence="3 6">5.2.1.8</ecNumber>
    </recommendedName>
</protein>
<dbReference type="EMBL" id="JAOZYB010000299">
    <property type="protein sequence ID" value="MEB3963955.1"/>
    <property type="molecule type" value="Genomic_DNA"/>
</dbReference>
<dbReference type="RefSeq" id="WP_324771675.1">
    <property type="nucleotide sequence ID" value="NZ_BAAATS010000012.1"/>
</dbReference>
<feature type="domain" description="PPIase FKBP-type" evidence="9">
    <location>
        <begin position="96"/>
        <end position="188"/>
    </location>
</feature>
<keyword evidence="5 6" id="KW-0413">Isomerase</keyword>
<dbReference type="PROSITE" id="PS50059">
    <property type="entry name" value="FKBP_PPIASE"/>
    <property type="match status" value="2"/>
</dbReference>
<keyword evidence="4 6" id="KW-0697">Rotamase</keyword>
<evidence type="ECO:0000313" key="10">
    <source>
        <dbReference type="EMBL" id="MEB3963955.1"/>
    </source>
</evidence>
<dbReference type="PANTHER" id="PTHR43811:SF19">
    <property type="entry name" value="39 KDA FK506-BINDING NUCLEAR PROTEIN"/>
    <property type="match status" value="1"/>
</dbReference>
<name>A0ABU6CGW1_9ACTN</name>
<dbReference type="PROSITE" id="PS51257">
    <property type="entry name" value="PROKAR_LIPOPROTEIN"/>
    <property type="match status" value="1"/>
</dbReference>
<sequence length="338" mass="34980">MRRRLAALLIVPALALTATACGSDDGKKDAADKADSPSSSPQTAEVPKAVDTANPMPKVSGDVGKKATITLPKGDPSDKFVVHTLSEGDGPEVKKNDLVSMNFTGKVWKGAKDLGTTYGKQGGGQQLVTAGGEGQLPAFAQAVVGQKEGSRVLVVAPPAAGFGSQGNPQVGITATDTLVFAVDVGKVIPKKAEGTQGSIPSNLPQIKADKEEPATISVPKNDPPKKLVDQVLINGKGAEVKSGQTVTMQYSGAAWKLNEGKEKAELFDSSWKTGQPFSTVIGQGQVIKGWDTGIVGKHIGDRVLLVIPADQAYGKEAKGETLPANSTLVFVVDILAAH</sequence>
<evidence type="ECO:0000256" key="4">
    <source>
        <dbReference type="ARBA" id="ARBA00023110"/>
    </source>
</evidence>
<feature type="region of interest" description="Disordered" evidence="7">
    <location>
        <begin position="21"/>
        <end position="77"/>
    </location>
</feature>
<dbReference type="Proteomes" id="UP001352223">
    <property type="component" value="Unassembled WGS sequence"/>
</dbReference>
<comment type="catalytic activity">
    <reaction evidence="1 6">
        <text>[protein]-peptidylproline (omega=180) = [protein]-peptidylproline (omega=0)</text>
        <dbReference type="Rhea" id="RHEA:16237"/>
        <dbReference type="Rhea" id="RHEA-COMP:10747"/>
        <dbReference type="Rhea" id="RHEA-COMP:10748"/>
        <dbReference type="ChEBI" id="CHEBI:83833"/>
        <dbReference type="ChEBI" id="CHEBI:83834"/>
        <dbReference type="EC" id="5.2.1.8"/>
    </reaction>
</comment>
<comment type="similarity">
    <text evidence="2">Belongs to the FKBP-type PPIase family.</text>
</comment>
<dbReference type="SUPFAM" id="SSF54534">
    <property type="entry name" value="FKBP-like"/>
    <property type="match status" value="2"/>
</dbReference>
<dbReference type="PANTHER" id="PTHR43811">
    <property type="entry name" value="FKBP-TYPE PEPTIDYL-PROLYL CIS-TRANS ISOMERASE FKPA"/>
    <property type="match status" value="1"/>
</dbReference>
<dbReference type="EC" id="5.2.1.8" evidence="3 6"/>
<evidence type="ECO:0000256" key="2">
    <source>
        <dbReference type="ARBA" id="ARBA00006577"/>
    </source>
</evidence>
<proteinExistence type="inferred from homology"/>
<accession>A0ABU6CGW1</accession>
<evidence type="ECO:0000256" key="7">
    <source>
        <dbReference type="SAM" id="MobiDB-lite"/>
    </source>
</evidence>
<evidence type="ECO:0000256" key="8">
    <source>
        <dbReference type="SAM" id="SignalP"/>
    </source>
</evidence>
<feature type="chain" id="PRO_5045530027" description="peptidylprolyl isomerase" evidence="8">
    <location>
        <begin position="21"/>
        <end position="338"/>
    </location>
</feature>
<dbReference type="GO" id="GO:0016853">
    <property type="term" value="F:isomerase activity"/>
    <property type="evidence" value="ECO:0007669"/>
    <property type="project" value="UniProtKB-KW"/>
</dbReference>
<evidence type="ECO:0000256" key="1">
    <source>
        <dbReference type="ARBA" id="ARBA00000971"/>
    </source>
</evidence>